<dbReference type="GO" id="GO:0009451">
    <property type="term" value="P:RNA modification"/>
    <property type="evidence" value="ECO:0007669"/>
    <property type="project" value="InterPro"/>
</dbReference>
<dbReference type="SUPFAM" id="SSF48452">
    <property type="entry name" value="TPR-like"/>
    <property type="match status" value="1"/>
</dbReference>
<keyword evidence="2" id="KW-0677">Repeat</keyword>
<evidence type="ECO:0000256" key="3">
    <source>
        <dbReference type="PROSITE-ProRule" id="PRU00708"/>
    </source>
</evidence>
<dbReference type="InterPro" id="IPR032867">
    <property type="entry name" value="DYW_dom"/>
</dbReference>
<feature type="repeat" description="PPR" evidence="3">
    <location>
        <begin position="340"/>
        <end position="374"/>
    </location>
</feature>
<evidence type="ECO:0000313" key="6">
    <source>
        <dbReference type="Proteomes" id="UP001291623"/>
    </source>
</evidence>
<dbReference type="AlphaFoldDB" id="A0AAE1RYM0"/>
<dbReference type="NCBIfam" id="TIGR00756">
    <property type="entry name" value="PPR"/>
    <property type="match status" value="3"/>
</dbReference>
<dbReference type="Gene3D" id="1.25.40.10">
    <property type="entry name" value="Tetratricopeptide repeat domain"/>
    <property type="match status" value="4"/>
</dbReference>
<dbReference type="FunFam" id="1.25.40.10:FF:000366">
    <property type="entry name" value="Pentatricopeptide (PPR) repeat-containing protein"/>
    <property type="match status" value="1"/>
</dbReference>
<reference evidence="5" key="1">
    <citation type="submission" date="2023-12" db="EMBL/GenBank/DDBJ databases">
        <title>Genome assembly of Anisodus tanguticus.</title>
        <authorList>
            <person name="Wang Y.-J."/>
        </authorList>
    </citation>
    <scope>NUCLEOTIDE SEQUENCE</scope>
    <source>
        <strain evidence="5">KB-2021</strain>
        <tissue evidence="5">Leaf</tissue>
    </source>
</reference>
<feature type="domain" description="DYW" evidence="4">
    <location>
        <begin position="557"/>
        <end position="649"/>
    </location>
</feature>
<dbReference type="FunFam" id="1.25.40.10:FF:000031">
    <property type="entry name" value="Pentatricopeptide repeat-containing protein mitochondrial"/>
    <property type="match status" value="1"/>
</dbReference>
<dbReference type="Proteomes" id="UP001291623">
    <property type="component" value="Unassembled WGS sequence"/>
</dbReference>
<evidence type="ECO:0000313" key="5">
    <source>
        <dbReference type="EMBL" id="KAK4360042.1"/>
    </source>
</evidence>
<sequence>MAIPAISLPTNITVTTTITATSNLKNLIKKTPIKPFNSTLKSLTKAGKLDEALLLLESNKSLQPDIESYSSLLHTCISNKSLEHGHRIYLHLLLNSNKSLIKNPLILSKLITLFSVCDQLDEARRVFDHGIGNEDRPESVWVAMGIGYLKKKCFREALLVYCKMLLGFIEPGNFAFSMALKACSEISDLRVGRGVHGQIIKTNNDEPDQVVYNALLGMYSECGCFRDVLKAFEEMPERNVASWNSFIAGFVKKGQVFEAFESFRRMQREGVGYSWVTFTTILAVCSQVTYLYYGREVHSQVVKSNKIPDVVLLNSLLDMYAKCGAMEYCKRVFDRMKYKDIASWNTVINGYAINGLMGETMKLFNEMVGSGVRPDGVTFISLLSGCSHAGLADLGEELFNSMTGDFGIRPSLEHYACLVDILGRAGKIKEALQVVKKMPVKPSGSIWGSLLNSCRLHGNVSLAELVAEQLFEMEPNNCGNYVMLSNIYANAEMWEGVEKVRQMMENKGIKKEAGCSWIQVRNKVQTFTAGGGFEFRNSVEYKEVFWDELSEAIEKMGYKPDTRVVLHDVNEETKVEWICGHSERLATVFGLIQTGSGIPIRVTKNIRICADCHSWMKFVSEITRRKIIVRDTNRFHHFDQGKCSCNDYW</sequence>
<evidence type="ECO:0000259" key="4">
    <source>
        <dbReference type="Pfam" id="PF14432"/>
    </source>
</evidence>
<dbReference type="InterPro" id="IPR046960">
    <property type="entry name" value="PPR_At4g14850-like_plant"/>
</dbReference>
<proteinExistence type="inferred from homology"/>
<dbReference type="Pfam" id="PF01535">
    <property type="entry name" value="PPR"/>
    <property type="match status" value="2"/>
</dbReference>
<dbReference type="InterPro" id="IPR002885">
    <property type="entry name" value="PPR_rpt"/>
</dbReference>
<dbReference type="FunFam" id="1.25.40.10:FF:000344">
    <property type="entry name" value="Pentatricopeptide repeat-containing protein"/>
    <property type="match status" value="1"/>
</dbReference>
<feature type="repeat" description="PPR" evidence="3">
    <location>
        <begin position="239"/>
        <end position="273"/>
    </location>
</feature>
<dbReference type="GO" id="GO:0008270">
    <property type="term" value="F:zinc ion binding"/>
    <property type="evidence" value="ECO:0007669"/>
    <property type="project" value="InterPro"/>
</dbReference>
<evidence type="ECO:0000256" key="2">
    <source>
        <dbReference type="ARBA" id="ARBA00022737"/>
    </source>
</evidence>
<feature type="repeat" description="PPR" evidence="3">
    <location>
        <begin position="309"/>
        <end position="339"/>
    </location>
</feature>
<dbReference type="PANTHER" id="PTHR47926">
    <property type="entry name" value="PENTATRICOPEPTIDE REPEAT-CONTAINING PROTEIN"/>
    <property type="match status" value="1"/>
</dbReference>
<dbReference type="EMBL" id="JAVYJV010000011">
    <property type="protein sequence ID" value="KAK4360042.1"/>
    <property type="molecule type" value="Genomic_DNA"/>
</dbReference>
<dbReference type="PANTHER" id="PTHR47926:SF468">
    <property type="entry name" value="PENTATRICOPEPTIDE REPEAT-CONTAINING PROTEIN"/>
    <property type="match status" value="1"/>
</dbReference>
<dbReference type="InterPro" id="IPR011990">
    <property type="entry name" value="TPR-like_helical_dom_sf"/>
</dbReference>
<dbReference type="Pfam" id="PF20431">
    <property type="entry name" value="E_motif"/>
    <property type="match status" value="1"/>
</dbReference>
<dbReference type="Pfam" id="PF14432">
    <property type="entry name" value="DYW_deaminase"/>
    <property type="match status" value="1"/>
</dbReference>
<comment type="caution">
    <text evidence="5">The sequence shown here is derived from an EMBL/GenBank/DDBJ whole genome shotgun (WGS) entry which is preliminary data.</text>
</comment>
<protein>
    <recommendedName>
        <fullName evidence="4">DYW domain-containing protein</fullName>
    </recommendedName>
</protein>
<comment type="similarity">
    <text evidence="1">Belongs to the PPR family. PCMP-H subfamily.</text>
</comment>
<name>A0AAE1RYM0_9SOLA</name>
<feature type="repeat" description="PPR" evidence="3">
    <location>
        <begin position="208"/>
        <end position="238"/>
    </location>
</feature>
<gene>
    <name evidence="5" type="ORF">RND71_022271</name>
</gene>
<feature type="repeat" description="PPR" evidence="3">
    <location>
        <begin position="375"/>
        <end position="410"/>
    </location>
</feature>
<keyword evidence="6" id="KW-1185">Reference proteome</keyword>
<accession>A0AAE1RYM0</accession>
<evidence type="ECO:0000256" key="1">
    <source>
        <dbReference type="ARBA" id="ARBA00006643"/>
    </source>
</evidence>
<dbReference type="Pfam" id="PF13041">
    <property type="entry name" value="PPR_2"/>
    <property type="match status" value="2"/>
</dbReference>
<dbReference type="PROSITE" id="PS51375">
    <property type="entry name" value="PPR"/>
    <property type="match status" value="5"/>
</dbReference>
<dbReference type="GO" id="GO:0003723">
    <property type="term" value="F:RNA binding"/>
    <property type="evidence" value="ECO:0007669"/>
    <property type="project" value="InterPro"/>
</dbReference>
<dbReference type="InterPro" id="IPR046848">
    <property type="entry name" value="E_motif"/>
</dbReference>
<organism evidence="5 6">
    <name type="scientific">Anisodus tanguticus</name>
    <dbReference type="NCBI Taxonomy" id="243964"/>
    <lineage>
        <taxon>Eukaryota</taxon>
        <taxon>Viridiplantae</taxon>
        <taxon>Streptophyta</taxon>
        <taxon>Embryophyta</taxon>
        <taxon>Tracheophyta</taxon>
        <taxon>Spermatophyta</taxon>
        <taxon>Magnoliopsida</taxon>
        <taxon>eudicotyledons</taxon>
        <taxon>Gunneridae</taxon>
        <taxon>Pentapetalae</taxon>
        <taxon>asterids</taxon>
        <taxon>lamiids</taxon>
        <taxon>Solanales</taxon>
        <taxon>Solanaceae</taxon>
        <taxon>Solanoideae</taxon>
        <taxon>Hyoscyameae</taxon>
        <taxon>Anisodus</taxon>
    </lineage>
</organism>